<dbReference type="SUPFAM" id="SSF53187">
    <property type="entry name" value="Zn-dependent exopeptidases"/>
    <property type="match status" value="1"/>
</dbReference>
<dbReference type="Gene3D" id="3.40.630.10">
    <property type="entry name" value="Zn peptidases"/>
    <property type="match status" value="2"/>
</dbReference>
<dbReference type="GO" id="GO:0008235">
    <property type="term" value="F:metalloexopeptidase activity"/>
    <property type="evidence" value="ECO:0007669"/>
    <property type="project" value="InterPro"/>
</dbReference>
<dbReference type="EC" id="3.4.11.6" evidence="4"/>
<sequence length="700" mass="76677" precursor="true">MSAYQRRIVALAATLGLVITAGATTRSETPSPPPAAWKEALRRDVQTLAGDAMRGRGVGTPEIDTAAKYIADRFDAAGLRTDWFDGTPFQELSVRLETRTKSPQTNRVTFRVGDDPAQTLRLDEAMRPLSIGCRSCEVKGLPLVFVGYGINAPEYGYNDYAGVNVRDKVVLILRREPGGKEAVRLFEGPRNSRHAYFQTKIDLAIRRGAAGILIVNDPDSIEDGVDRSVRRLNAERERQQELKRQLRTLSEQAEATRQQLQISLETCEASLVRLANEVDQAARGLLRIGEAGESEDKASTIPVISIARDVADDWIVKTTARSIEEVQSHIDQTYQPVSFELPDTKVDLSVQLTDGEAVTKNVIGVIEGKGELADQTIILGAHYDHVGMGGYGSLAPETIAVHNGADDNASGTAAMLSVATRLNQALADSTRHRRVVFIAFTGEERGLLGSKHYVRQSRFPLSDTVAMINMDMIGRLRDNELTVYGLGTSADFKPMMRRLNRDGAIVGGQQVAAPEFDLYEVDTGYGPSDHASFYEAGVPVLFFFTGLHDDYHRPGDDFEKLNLFGMSRICDLTLATVAELATTPQRPSYADTERQSGGVRRQLTVRLGVTVKPGPVVVDASGQPTSWSERLQLTDVKAGGAAALGGLRVGDRLLKIDDHEIRQLDDLYEQLRQQSPGDIVPIDVLRGGIVTRVDARMQPR</sequence>
<proteinExistence type="predicted"/>
<dbReference type="Pfam" id="PF04389">
    <property type="entry name" value="Peptidase_M28"/>
    <property type="match status" value="1"/>
</dbReference>
<keyword evidence="5" id="KW-1185">Reference proteome</keyword>
<dbReference type="PANTHER" id="PTHR12147:SF26">
    <property type="entry name" value="PEPTIDASE M28 DOMAIN-CONTAINING PROTEIN"/>
    <property type="match status" value="1"/>
</dbReference>
<dbReference type="PANTHER" id="PTHR12147">
    <property type="entry name" value="METALLOPEPTIDASE M28 FAMILY MEMBER"/>
    <property type="match status" value="1"/>
</dbReference>
<dbReference type="OrthoDB" id="9762302at2"/>
<keyword evidence="2" id="KW-0732">Signal</keyword>
<comment type="caution">
    <text evidence="4">The sequence shown here is derived from an EMBL/GenBank/DDBJ whole genome shotgun (WGS) entry which is preliminary data.</text>
</comment>
<dbReference type="InterPro" id="IPR007484">
    <property type="entry name" value="Peptidase_M28"/>
</dbReference>
<feature type="signal peptide" evidence="2">
    <location>
        <begin position="1"/>
        <end position="23"/>
    </location>
</feature>
<keyword evidence="4" id="KW-0378">Hydrolase</keyword>
<evidence type="ECO:0000256" key="1">
    <source>
        <dbReference type="SAM" id="Coils"/>
    </source>
</evidence>
<dbReference type="InterPro" id="IPR036034">
    <property type="entry name" value="PDZ_sf"/>
</dbReference>
<dbReference type="InterPro" id="IPR045175">
    <property type="entry name" value="M28_fam"/>
</dbReference>
<keyword evidence="1" id="KW-0175">Coiled coil</keyword>
<gene>
    <name evidence="4" type="primary">ywaD_1</name>
    <name evidence="4" type="ORF">Pan14r_03390</name>
</gene>
<keyword evidence="4" id="KW-0031">Aminopeptidase</keyword>
<dbReference type="SUPFAM" id="SSF50156">
    <property type="entry name" value="PDZ domain-like"/>
    <property type="match status" value="1"/>
</dbReference>
<accession>A0A5C5Y0C2</accession>
<dbReference type="InterPro" id="IPR041489">
    <property type="entry name" value="PDZ_6"/>
</dbReference>
<dbReference type="Gene3D" id="2.30.42.10">
    <property type="match status" value="1"/>
</dbReference>
<evidence type="ECO:0000313" key="4">
    <source>
        <dbReference type="EMBL" id="TWT68101.1"/>
    </source>
</evidence>
<feature type="domain" description="PDZ" evidence="3">
    <location>
        <begin position="589"/>
        <end position="664"/>
    </location>
</feature>
<evidence type="ECO:0000313" key="5">
    <source>
        <dbReference type="Proteomes" id="UP000317238"/>
    </source>
</evidence>
<keyword evidence="4" id="KW-0645">Protease</keyword>
<evidence type="ECO:0000256" key="2">
    <source>
        <dbReference type="SAM" id="SignalP"/>
    </source>
</evidence>
<dbReference type="SUPFAM" id="SSF52025">
    <property type="entry name" value="PA domain"/>
    <property type="match status" value="1"/>
</dbReference>
<dbReference type="GO" id="GO:0004177">
    <property type="term" value="F:aminopeptidase activity"/>
    <property type="evidence" value="ECO:0007669"/>
    <property type="project" value="UniProtKB-KW"/>
</dbReference>
<dbReference type="AlphaFoldDB" id="A0A5C5Y0C2"/>
<dbReference type="Pfam" id="PF17820">
    <property type="entry name" value="PDZ_6"/>
    <property type="match status" value="1"/>
</dbReference>
<organism evidence="4 5">
    <name type="scientific">Crateriforma conspicua</name>
    <dbReference type="NCBI Taxonomy" id="2527996"/>
    <lineage>
        <taxon>Bacteria</taxon>
        <taxon>Pseudomonadati</taxon>
        <taxon>Planctomycetota</taxon>
        <taxon>Planctomycetia</taxon>
        <taxon>Planctomycetales</taxon>
        <taxon>Planctomycetaceae</taxon>
        <taxon>Crateriforma</taxon>
    </lineage>
</organism>
<dbReference type="GO" id="GO:0006508">
    <property type="term" value="P:proteolysis"/>
    <property type="evidence" value="ECO:0007669"/>
    <property type="project" value="InterPro"/>
</dbReference>
<dbReference type="Proteomes" id="UP000317238">
    <property type="component" value="Unassembled WGS sequence"/>
</dbReference>
<dbReference type="InterPro" id="IPR001478">
    <property type="entry name" value="PDZ"/>
</dbReference>
<reference evidence="4 5" key="1">
    <citation type="submission" date="2019-02" db="EMBL/GenBank/DDBJ databases">
        <title>Deep-cultivation of Planctomycetes and their phenomic and genomic characterization uncovers novel biology.</title>
        <authorList>
            <person name="Wiegand S."/>
            <person name="Jogler M."/>
            <person name="Boedeker C."/>
            <person name="Pinto D."/>
            <person name="Vollmers J."/>
            <person name="Rivas-Marin E."/>
            <person name="Kohn T."/>
            <person name="Peeters S.H."/>
            <person name="Heuer A."/>
            <person name="Rast P."/>
            <person name="Oberbeckmann S."/>
            <person name="Bunk B."/>
            <person name="Jeske O."/>
            <person name="Meyerdierks A."/>
            <person name="Storesund J.E."/>
            <person name="Kallscheuer N."/>
            <person name="Luecker S."/>
            <person name="Lage O.M."/>
            <person name="Pohl T."/>
            <person name="Merkel B.J."/>
            <person name="Hornburger P."/>
            <person name="Mueller R.-W."/>
            <person name="Bruemmer F."/>
            <person name="Labrenz M."/>
            <person name="Spormann A.M."/>
            <person name="Op Den Camp H."/>
            <person name="Overmann J."/>
            <person name="Amann R."/>
            <person name="Jetten M.S.M."/>
            <person name="Mascher T."/>
            <person name="Medema M.H."/>
            <person name="Devos D.P."/>
            <person name="Kaster A.-K."/>
            <person name="Ovreas L."/>
            <person name="Rohde M."/>
            <person name="Galperin M.Y."/>
            <person name="Jogler C."/>
        </authorList>
    </citation>
    <scope>NUCLEOTIDE SEQUENCE [LARGE SCALE GENOMIC DNA]</scope>
    <source>
        <strain evidence="4 5">Pan14r</strain>
    </source>
</reference>
<dbReference type="RefSeq" id="WP_146438127.1">
    <property type="nucleotide sequence ID" value="NZ_SJPL01000001.1"/>
</dbReference>
<dbReference type="PROSITE" id="PS50106">
    <property type="entry name" value="PDZ"/>
    <property type="match status" value="1"/>
</dbReference>
<dbReference type="Gene3D" id="3.50.30.30">
    <property type="match status" value="1"/>
</dbReference>
<dbReference type="SMART" id="SM00228">
    <property type="entry name" value="PDZ"/>
    <property type="match status" value="1"/>
</dbReference>
<feature type="chain" id="PRO_5023097309" evidence="2">
    <location>
        <begin position="24"/>
        <end position="700"/>
    </location>
</feature>
<protein>
    <submittedName>
        <fullName evidence="4">Aminopeptidase YwaD</fullName>
        <ecNumber evidence="4">3.4.11.6</ecNumber>
    </submittedName>
</protein>
<feature type="coiled-coil region" evidence="1">
    <location>
        <begin position="225"/>
        <end position="277"/>
    </location>
</feature>
<name>A0A5C5Y0C2_9PLAN</name>
<dbReference type="InterPro" id="IPR046450">
    <property type="entry name" value="PA_dom_sf"/>
</dbReference>
<evidence type="ECO:0000259" key="3">
    <source>
        <dbReference type="PROSITE" id="PS50106"/>
    </source>
</evidence>
<dbReference type="EMBL" id="SJPL01000001">
    <property type="protein sequence ID" value="TWT68101.1"/>
    <property type="molecule type" value="Genomic_DNA"/>
</dbReference>